<proteinExistence type="predicted"/>
<keyword evidence="2" id="KW-0472">Membrane</keyword>
<keyword evidence="2" id="KW-1133">Transmembrane helix</keyword>
<dbReference type="PANTHER" id="PTHR42109">
    <property type="entry name" value="UNPLACED GENOMIC SCAFFOLD UM_SCAF_CONTIG_1.265, WHOLE GENOME SHOTGUN SEQUENCE"/>
    <property type="match status" value="1"/>
</dbReference>
<dbReference type="InterPro" id="IPR056119">
    <property type="entry name" value="DUF7702"/>
</dbReference>
<evidence type="ECO:0000313" key="4">
    <source>
        <dbReference type="EMBL" id="OMP84285.1"/>
    </source>
</evidence>
<comment type="caution">
    <text evidence="4">The sequence shown here is derived from an EMBL/GenBank/DDBJ whole genome shotgun (WGS) entry which is preliminary data.</text>
</comment>
<protein>
    <recommendedName>
        <fullName evidence="3">DUF7702 domain-containing protein</fullName>
    </recommendedName>
</protein>
<feature type="region of interest" description="Disordered" evidence="1">
    <location>
        <begin position="273"/>
        <end position="324"/>
    </location>
</feature>
<feature type="transmembrane region" description="Helical" evidence="2">
    <location>
        <begin position="197"/>
        <end position="214"/>
    </location>
</feature>
<evidence type="ECO:0000256" key="2">
    <source>
        <dbReference type="SAM" id="Phobius"/>
    </source>
</evidence>
<feature type="transmembrane region" description="Helical" evidence="2">
    <location>
        <begin position="163"/>
        <end position="185"/>
    </location>
</feature>
<evidence type="ECO:0000256" key="1">
    <source>
        <dbReference type="SAM" id="MobiDB-lite"/>
    </source>
</evidence>
<feature type="compositionally biased region" description="Basic and acidic residues" evidence="1">
    <location>
        <begin position="292"/>
        <end position="324"/>
    </location>
</feature>
<feature type="transmembrane region" description="Helical" evidence="2">
    <location>
        <begin position="122"/>
        <end position="143"/>
    </location>
</feature>
<reference evidence="4 5" key="1">
    <citation type="submission" date="2017-01" db="EMBL/GenBank/DDBJ databases">
        <title>Draft genome sequence of Diplodia seriata F98.1, a fungal species involved in grapevine trunk diseases.</title>
        <authorList>
            <person name="Robert-Siegwald G."/>
            <person name="Vallet J."/>
            <person name="Abou-Mansour E."/>
            <person name="Xu J."/>
            <person name="Rey P."/>
            <person name="Bertsch C."/>
            <person name="Rego C."/>
            <person name="Larignon P."/>
            <person name="Fontaine F."/>
            <person name="Lebrun M.-H."/>
        </authorList>
    </citation>
    <scope>NUCLEOTIDE SEQUENCE [LARGE SCALE GENOMIC DNA]</scope>
    <source>
        <strain evidence="4 5">F98.1</strain>
    </source>
</reference>
<feature type="compositionally biased region" description="Basic and acidic residues" evidence="1">
    <location>
        <begin position="273"/>
        <end position="284"/>
    </location>
</feature>
<dbReference type="STRING" id="420778.A0A1S8B9Y8"/>
<dbReference type="AlphaFoldDB" id="A0A1S8B9Y8"/>
<feature type="transmembrane region" description="Helical" evidence="2">
    <location>
        <begin position="6"/>
        <end position="27"/>
    </location>
</feature>
<feature type="transmembrane region" description="Helical" evidence="2">
    <location>
        <begin position="39"/>
        <end position="60"/>
    </location>
</feature>
<feature type="domain" description="DUF7702" evidence="3">
    <location>
        <begin position="4"/>
        <end position="260"/>
    </location>
</feature>
<dbReference type="PANTHER" id="PTHR42109:SF2">
    <property type="entry name" value="INTEGRAL MEMBRANE PROTEIN"/>
    <property type="match status" value="1"/>
</dbReference>
<evidence type="ECO:0000259" key="3">
    <source>
        <dbReference type="Pfam" id="PF24800"/>
    </source>
</evidence>
<accession>A0A1S8B9Y8</accession>
<evidence type="ECO:0000313" key="5">
    <source>
        <dbReference type="Proteomes" id="UP000190776"/>
    </source>
</evidence>
<sequence>MHPRAILAIVVLLFYTPLLLLSSLLTHRHGLRQSWNGPWFALPTFALTRLLWAALTLAALSSSPPPTGPLAAAATFAIDGLSPLLFAALGLVRRLRSLVAAKRIREGRVEEARGMAVTARRLNVVDLALTAAFVCASVAYRGLSADEVVEGPQRHSGVARAAAGLFVGAFAAIAAAAGVAVGGWWWRGDVDGGEGKVVVALVGALPLLCVRLVYLCLDVLGGLGAFSAVTGSATAFLCMALLEEAVVAAWFVAVGFKVRVVPREETLAMREAEKRAEEVGKDGGDAALLERGGGKLADEEDGRVELDARERGPELDGRMRAEMP</sequence>
<name>A0A1S8B9Y8_9PEZI</name>
<gene>
    <name evidence="4" type="ORF">BK809_0000090</name>
</gene>
<dbReference type="EMBL" id="MSZU01000096">
    <property type="protein sequence ID" value="OMP84285.1"/>
    <property type="molecule type" value="Genomic_DNA"/>
</dbReference>
<dbReference type="Proteomes" id="UP000190776">
    <property type="component" value="Unassembled WGS sequence"/>
</dbReference>
<feature type="transmembrane region" description="Helical" evidence="2">
    <location>
        <begin position="72"/>
        <end position="92"/>
    </location>
</feature>
<dbReference type="Pfam" id="PF24800">
    <property type="entry name" value="DUF7702"/>
    <property type="match status" value="1"/>
</dbReference>
<dbReference type="OrthoDB" id="2560628at2759"/>
<organism evidence="4 5">
    <name type="scientific">Diplodia seriata</name>
    <dbReference type="NCBI Taxonomy" id="420778"/>
    <lineage>
        <taxon>Eukaryota</taxon>
        <taxon>Fungi</taxon>
        <taxon>Dikarya</taxon>
        <taxon>Ascomycota</taxon>
        <taxon>Pezizomycotina</taxon>
        <taxon>Dothideomycetes</taxon>
        <taxon>Dothideomycetes incertae sedis</taxon>
        <taxon>Botryosphaeriales</taxon>
        <taxon>Botryosphaeriaceae</taxon>
        <taxon>Diplodia</taxon>
    </lineage>
</organism>
<feature type="transmembrane region" description="Helical" evidence="2">
    <location>
        <begin position="234"/>
        <end position="256"/>
    </location>
</feature>
<keyword evidence="2" id="KW-0812">Transmembrane</keyword>